<organism evidence="10">
    <name type="scientific">Echinostoma caproni</name>
    <dbReference type="NCBI Taxonomy" id="27848"/>
    <lineage>
        <taxon>Eukaryota</taxon>
        <taxon>Metazoa</taxon>
        <taxon>Spiralia</taxon>
        <taxon>Lophotrochozoa</taxon>
        <taxon>Platyhelminthes</taxon>
        <taxon>Trematoda</taxon>
        <taxon>Digenea</taxon>
        <taxon>Plagiorchiida</taxon>
        <taxon>Echinostomata</taxon>
        <taxon>Echinostomatoidea</taxon>
        <taxon>Echinostomatidae</taxon>
        <taxon>Echinostoma</taxon>
    </lineage>
</organism>
<dbReference type="Proteomes" id="UP000272942">
    <property type="component" value="Unassembled WGS sequence"/>
</dbReference>
<evidence type="ECO:0000256" key="5">
    <source>
        <dbReference type="ARBA" id="ARBA00022729"/>
    </source>
</evidence>
<proteinExistence type="inferred from homology"/>
<dbReference type="OrthoDB" id="5950649at2759"/>
<dbReference type="GO" id="GO:0005615">
    <property type="term" value="C:extracellular space"/>
    <property type="evidence" value="ECO:0007669"/>
    <property type="project" value="TreeGrafter"/>
</dbReference>
<dbReference type="WBParaSite" id="ECPE_0000269701-mRNA-1">
    <property type="protein sequence ID" value="ECPE_0000269701-mRNA-1"/>
    <property type="gene ID" value="ECPE_0000269701"/>
</dbReference>
<reference evidence="10" key="1">
    <citation type="submission" date="2016-06" db="UniProtKB">
        <authorList>
            <consortium name="WormBaseParasite"/>
        </authorList>
    </citation>
    <scope>IDENTIFICATION</scope>
</reference>
<comment type="similarity">
    <text evidence="2">Belongs to the noggin family.</text>
</comment>
<feature type="region of interest" description="Disordered" evidence="6">
    <location>
        <begin position="199"/>
        <end position="233"/>
    </location>
</feature>
<keyword evidence="9" id="KW-1185">Reference proteome</keyword>
<name>A0A183A6V9_9TREM</name>
<dbReference type="GO" id="GO:0045596">
    <property type="term" value="P:negative regulation of cell differentiation"/>
    <property type="evidence" value="ECO:0007669"/>
    <property type="project" value="InterPro"/>
</dbReference>
<reference evidence="8 9" key="2">
    <citation type="submission" date="2018-11" db="EMBL/GenBank/DDBJ databases">
        <authorList>
            <consortium name="Pathogen Informatics"/>
        </authorList>
    </citation>
    <scope>NUCLEOTIDE SEQUENCE [LARGE SCALE GENOMIC DNA]</scope>
    <source>
        <strain evidence="8 9">Egypt</strain>
    </source>
</reference>
<dbReference type="Gene3D" id="2.10.90.10">
    <property type="entry name" value="Cystine-knot cytokines"/>
    <property type="match status" value="1"/>
</dbReference>
<feature type="region of interest" description="Disordered" evidence="6">
    <location>
        <begin position="257"/>
        <end position="282"/>
    </location>
</feature>
<evidence type="ECO:0000256" key="6">
    <source>
        <dbReference type="SAM" id="MobiDB-lite"/>
    </source>
</evidence>
<dbReference type="PANTHER" id="PTHR10494">
    <property type="entry name" value="BONE MORPHOGENETIC PROTEIN INHIBITOR, NOGGIN"/>
    <property type="match status" value="1"/>
</dbReference>
<evidence type="ECO:0000256" key="4">
    <source>
        <dbReference type="ARBA" id="ARBA00022525"/>
    </source>
</evidence>
<protein>
    <submittedName>
        <fullName evidence="10">Noggin</fullName>
    </submittedName>
</protein>
<dbReference type="EMBL" id="UZAN01039793">
    <property type="protein sequence ID" value="VDP67173.1"/>
    <property type="molecule type" value="Genomic_DNA"/>
</dbReference>
<dbReference type="GO" id="GO:0009953">
    <property type="term" value="P:dorsal/ventral pattern formation"/>
    <property type="evidence" value="ECO:0007669"/>
    <property type="project" value="TreeGrafter"/>
</dbReference>
<keyword evidence="7" id="KW-0812">Transmembrane</keyword>
<dbReference type="PANTHER" id="PTHR10494:SF6">
    <property type="entry name" value="NOGGIN"/>
    <property type="match status" value="1"/>
</dbReference>
<dbReference type="InterPro" id="IPR008717">
    <property type="entry name" value="Noggin"/>
</dbReference>
<feature type="transmembrane region" description="Helical" evidence="7">
    <location>
        <begin position="12"/>
        <end position="32"/>
    </location>
</feature>
<evidence type="ECO:0000313" key="9">
    <source>
        <dbReference type="Proteomes" id="UP000272942"/>
    </source>
</evidence>
<dbReference type="Pfam" id="PF05806">
    <property type="entry name" value="Noggin"/>
    <property type="match status" value="1"/>
</dbReference>
<evidence type="ECO:0000313" key="8">
    <source>
        <dbReference type="EMBL" id="VDP67173.1"/>
    </source>
</evidence>
<feature type="compositionally biased region" description="Low complexity" evidence="6">
    <location>
        <begin position="263"/>
        <end position="273"/>
    </location>
</feature>
<evidence type="ECO:0000256" key="7">
    <source>
        <dbReference type="SAM" id="Phobius"/>
    </source>
</evidence>
<sequence>MIVWFSVHRGLYGSGILFITCTLSLIWCAIIHDSESVVSNMTVPRFLDSSTRNRVLQTDAERMNASRRLWELFQRRNQASEQSSSVLLYPSNRKNTSRLDLDHSSWTNLRDNQTHNLSNRRLPHPLQLLHLDPQPQFPIHMPRFPPEHPFNPRAILSPAEMLRMLGRQNYIPEFMSFTKPIEAVMYPDGHLTPVRLTRWQTNQRVRGSNMGRDRNRNRNNRNQPSESPGLPADLTRRLETIGYNLWAGDSQTIVHQFNRQARGSRSGRTQTQTRTERRRARQKRRVRKALRRLLMDYTSCPVLYRWRDWGQRFWPRWIKEGKCVNLGQTSCSIPPGMFCVEAAHRSIVVLRFLCFTSWPRSSCSWYRFNLPVLSRCQCGCLTKPSKVK</sequence>
<gene>
    <name evidence="8" type="ORF">ECPE_LOCUS2694</name>
</gene>
<comment type="subcellular location">
    <subcellularLocation>
        <location evidence="1">Secreted</location>
    </subcellularLocation>
</comment>
<evidence type="ECO:0000313" key="10">
    <source>
        <dbReference type="WBParaSite" id="ECPE_0000269701-mRNA-1"/>
    </source>
</evidence>
<keyword evidence="5" id="KW-0732">Signal</keyword>
<keyword evidence="7" id="KW-1133">Transmembrane helix</keyword>
<evidence type="ECO:0000256" key="1">
    <source>
        <dbReference type="ARBA" id="ARBA00004613"/>
    </source>
</evidence>
<dbReference type="InterPro" id="IPR029034">
    <property type="entry name" value="Cystine-knot_cytokine"/>
</dbReference>
<keyword evidence="7" id="KW-0472">Membrane</keyword>
<keyword evidence="4" id="KW-0964">Secreted</keyword>
<dbReference type="AlphaFoldDB" id="A0A183A6V9"/>
<keyword evidence="3" id="KW-0217">Developmental protein</keyword>
<accession>A0A183A6V9</accession>
<dbReference type="GO" id="GO:0030514">
    <property type="term" value="P:negative regulation of BMP signaling pathway"/>
    <property type="evidence" value="ECO:0007669"/>
    <property type="project" value="InterPro"/>
</dbReference>
<evidence type="ECO:0000256" key="3">
    <source>
        <dbReference type="ARBA" id="ARBA00022473"/>
    </source>
</evidence>
<evidence type="ECO:0000256" key="2">
    <source>
        <dbReference type="ARBA" id="ARBA00007480"/>
    </source>
</evidence>
<dbReference type="SUPFAM" id="SSF57501">
    <property type="entry name" value="Cystine-knot cytokines"/>
    <property type="match status" value="1"/>
</dbReference>